<protein>
    <recommendedName>
        <fullName evidence="5">[heparan sulfate]-glucosamine N-sulfotransferase</fullName>
        <ecNumber evidence="5">2.8.2.8</ecNumber>
    </recommendedName>
</protein>
<dbReference type="RefSeq" id="XP_005092471.1">
    <property type="nucleotide sequence ID" value="XM_005092414.3"/>
</dbReference>
<keyword evidence="8" id="KW-0378">Hydrolase</keyword>
<evidence type="ECO:0000256" key="9">
    <source>
        <dbReference type="ARBA" id="ARBA00022968"/>
    </source>
</evidence>
<evidence type="ECO:0000256" key="15">
    <source>
        <dbReference type="ARBA" id="ARBA00023268"/>
    </source>
</evidence>
<evidence type="ECO:0000256" key="5">
    <source>
        <dbReference type="ARBA" id="ARBA00012979"/>
    </source>
</evidence>
<dbReference type="InterPro" id="IPR027417">
    <property type="entry name" value="P-loop_NTPase"/>
</dbReference>
<dbReference type="InterPro" id="IPR056793">
    <property type="entry name" value="HSNSD_N"/>
</dbReference>
<keyword evidence="11" id="KW-0333">Golgi apparatus</keyword>
<keyword evidence="6" id="KW-0808">Transferase</keyword>
<dbReference type="Proteomes" id="UP000694888">
    <property type="component" value="Unplaced"/>
</dbReference>
<evidence type="ECO:0000256" key="2">
    <source>
        <dbReference type="ARBA" id="ARBA00004841"/>
    </source>
</evidence>
<dbReference type="Pfam" id="PF00685">
    <property type="entry name" value="Sulfotransfer_1"/>
    <property type="match status" value="1"/>
</dbReference>
<feature type="domain" description="Heparan sulfate-N-deacetylase N-terminal" evidence="19">
    <location>
        <begin position="103"/>
        <end position="317"/>
    </location>
</feature>
<dbReference type="PANTHER" id="PTHR10605:SF56">
    <property type="entry name" value="BIFUNCTIONAL HEPARAN SULFATE N-DEACETYLASE_N-SULFOTRANSFERASE"/>
    <property type="match status" value="1"/>
</dbReference>
<dbReference type="InterPro" id="IPR000863">
    <property type="entry name" value="Sulfotransferase_dom"/>
</dbReference>
<feature type="domain" description="Sulfotransferase" evidence="17">
    <location>
        <begin position="620"/>
        <end position="869"/>
    </location>
</feature>
<evidence type="ECO:0000256" key="8">
    <source>
        <dbReference type="ARBA" id="ARBA00022801"/>
    </source>
</evidence>
<evidence type="ECO:0000259" key="18">
    <source>
        <dbReference type="Pfam" id="PF12062"/>
    </source>
</evidence>
<evidence type="ECO:0000256" key="11">
    <source>
        <dbReference type="ARBA" id="ARBA00023034"/>
    </source>
</evidence>
<dbReference type="EC" id="2.8.2.8" evidence="5"/>
<evidence type="ECO:0000256" key="7">
    <source>
        <dbReference type="ARBA" id="ARBA00022692"/>
    </source>
</evidence>
<reference evidence="21" key="1">
    <citation type="submission" date="2025-08" db="UniProtKB">
        <authorList>
            <consortium name="RefSeq"/>
        </authorList>
    </citation>
    <scope>IDENTIFICATION</scope>
</reference>
<comment type="subcellular location">
    <subcellularLocation>
        <location evidence="1">Golgi apparatus membrane</location>
        <topology evidence="1">Single-pass type II membrane protein</topology>
    </subcellularLocation>
</comment>
<keyword evidence="13" id="KW-1015">Disulfide bond</keyword>
<dbReference type="PANTHER" id="PTHR10605">
    <property type="entry name" value="HEPARAN SULFATE SULFOTRANSFERASE"/>
    <property type="match status" value="1"/>
</dbReference>
<feature type="transmembrane region" description="Helical" evidence="16">
    <location>
        <begin position="38"/>
        <end position="57"/>
    </location>
</feature>
<dbReference type="Pfam" id="PF25119">
    <property type="entry name" value="HSNSD_N"/>
    <property type="match status" value="1"/>
</dbReference>
<evidence type="ECO:0000256" key="13">
    <source>
        <dbReference type="ARBA" id="ARBA00023157"/>
    </source>
</evidence>
<proteinExistence type="inferred from homology"/>
<comment type="pathway">
    <text evidence="2">Glycan metabolism; heparin biosynthesis.</text>
</comment>
<evidence type="ECO:0000313" key="20">
    <source>
        <dbReference type="Proteomes" id="UP000694888"/>
    </source>
</evidence>
<evidence type="ECO:0000259" key="19">
    <source>
        <dbReference type="Pfam" id="PF25119"/>
    </source>
</evidence>
<sequence length="901" mass="104594">MSIILRFTMWLRRELMRCVGFVLKLLSFNKRCSLPRTLVLIILLSAVSSVIFLYSVMDSSSRVPRANPPVPHIRCQRDPMAAERPIIGSGKRSGEQRLRIAHRALLISESLNSRGGQKIRYFLSSLRIDVKVEVKTKTLPTLANRKSGRFAVIIFENYNSYLDLDNWNRQLIDKYCHDYGVGIIGFVKPPDDSATSFSHFESYFMTFQYNLKLEDYKLRPDSDIWRVTKPGEIWKGPLPSTWTVFHSNHSTYQSLAFSKLSSSFLEFDTGEVLDSSFKYVTAVYDQGQIDGIPKILLGCDLNFWLHSMIVMDALSYLSFGKLELTLDRFIQVDVDDIFVGKVGIRMKTPDVQALLETQQRLQREVEGFRFNLGFSGGFFLSGDDEEDKGDRELLENRNSFRWFSHMFRHEQPHKFDPAYVEHSMMLNKKFAEDHDIQVYGMYAVAPHHSGVFPVYEPLYTSWKSVWGVMVTSTEEYPKLLPSWKRHGFIHKGIMVLPRQTCGLFTTTVFSSDFRGGLTGLDASIQGGEIFQTILTTPMSIFMTHLSNYGNDRLALYMMESVVEFLKCWTNLRLLSLPPLEMGFKYFELYPQDKDPLWTNPCDYSRHLSIWPANRTCDRLPQFLIVGPQKTGTTALYSFLSQHPSIVSNHKSRKTFEEIQFFNTDNYYSGLDWYMASFPSPEKPNMTLLFEKSANYFENEIVPKRVAALLPRAKIIVLVMNPAKRAYSWYQHQRNHKDPTAMNYTFHEVVTANDMSPPKLRTLRSRCLLPGLYAQHLIRWLDFFPPNQIHIVHSDELRNDPINVMHYLQKFLHVHPYMDYSQYLRYDPVKGFFCQVISDKQNKCLGKSKGHTYPPMGPEAEQHLRHFYRKHNMNLSKLLASFNTAVPQWLQTELKEAVLLKN</sequence>
<feature type="domain" description="Heparan sulphate-N-deacetylase deacetylase" evidence="18">
    <location>
        <begin position="327"/>
        <end position="530"/>
    </location>
</feature>
<evidence type="ECO:0000256" key="4">
    <source>
        <dbReference type="ARBA" id="ARBA00010420"/>
    </source>
</evidence>
<name>A0ABM0JFF9_APLCA</name>
<keyword evidence="10 16" id="KW-1133">Transmembrane helix</keyword>
<keyword evidence="20" id="KW-1185">Reference proteome</keyword>
<evidence type="ECO:0000313" key="21">
    <source>
        <dbReference type="RefSeq" id="XP_005092471.1"/>
    </source>
</evidence>
<evidence type="ECO:0000256" key="14">
    <source>
        <dbReference type="ARBA" id="ARBA00023180"/>
    </source>
</evidence>
<evidence type="ECO:0000256" key="10">
    <source>
        <dbReference type="ARBA" id="ARBA00022989"/>
    </source>
</evidence>
<dbReference type="SUPFAM" id="SSF52540">
    <property type="entry name" value="P-loop containing nucleoside triphosphate hydrolases"/>
    <property type="match status" value="1"/>
</dbReference>
<evidence type="ECO:0000256" key="6">
    <source>
        <dbReference type="ARBA" id="ARBA00022679"/>
    </source>
</evidence>
<gene>
    <name evidence="21" type="primary">LOC101862855</name>
</gene>
<evidence type="ECO:0000256" key="1">
    <source>
        <dbReference type="ARBA" id="ARBA00004323"/>
    </source>
</evidence>
<keyword evidence="12 16" id="KW-0472">Membrane</keyword>
<keyword evidence="9" id="KW-0735">Signal-anchor</keyword>
<evidence type="ECO:0000256" key="3">
    <source>
        <dbReference type="ARBA" id="ARBA00005093"/>
    </source>
</evidence>
<dbReference type="Pfam" id="PF12062">
    <property type="entry name" value="HSNSD-CE"/>
    <property type="match status" value="1"/>
</dbReference>
<keyword evidence="15" id="KW-0511">Multifunctional enzyme</keyword>
<organism evidence="20 21">
    <name type="scientific">Aplysia californica</name>
    <name type="common">California sea hare</name>
    <dbReference type="NCBI Taxonomy" id="6500"/>
    <lineage>
        <taxon>Eukaryota</taxon>
        <taxon>Metazoa</taxon>
        <taxon>Spiralia</taxon>
        <taxon>Lophotrochozoa</taxon>
        <taxon>Mollusca</taxon>
        <taxon>Gastropoda</taxon>
        <taxon>Heterobranchia</taxon>
        <taxon>Euthyneura</taxon>
        <taxon>Tectipleura</taxon>
        <taxon>Aplysiida</taxon>
        <taxon>Aplysioidea</taxon>
        <taxon>Aplysiidae</taxon>
        <taxon>Aplysia</taxon>
    </lineage>
</organism>
<keyword evidence="14" id="KW-0325">Glycoprotein</keyword>
<comment type="pathway">
    <text evidence="3">Glycan metabolism; heparan sulfate biosynthesis.</text>
</comment>
<accession>A0ABM0JFF9</accession>
<keyword evidence="7 16" id="KW-0812">Transmembrane</keyword>
<evidence type="ECO:0000256" key="12">
    <source>
        <dbReference type="ARBA" id="ARBA00023136"/>
    </source>
</evidence>
<dbReference type="GeneID" id="101862855"/>
<dbReference type="Gene3D" id="3.40.50.300">
    <property type="entry name" value="P-loop containing nucleotide triphosphate hydrolases"/>
    <property type="match status" value="1"/>
</dbReference>
<dbReference type="InterPro" id="IPR021930">
    <property type="entry name" value="Heparan_SO4_deacetylase_dom"/>
</dbReference>
<dbReference type="InterPro" id="IPR037359">
    <property type="entry name" value="NST/OST"/>
</dbReference>
<evidence type="ECO:0000259" key="17">
    <source>
        <dbReference type="Pfam" id="PF00685"/>
    </source>
</evidence>
<evidence type="ECO:0000256" key="16">
    <source>
        <dbReference type="SAM" id="Phobius"/>
    </source>
</evidence>
<comment type="similarity">
    <text evidence="4">Belongs to the sulfotransferase 1 family. NDST subfamily.</text>
</comment>